<dbReference type="InterPro" id="IPR013087">
    <property type="entry name" value="Znf_C2H2_type"/>
</dbReference>
<gene>
    <name evidence="4" type="ORF">OKIOD_LOCUS12528</name>
</gene>
<evidence type="ECO:0000313" key="4">
    <source>
        <dbReference type="EMBL" id="CAG5108371.1"/>
    </source>
</evidence>
<evidence type="ECO:0000259" key="3">
    <source>
        <dbReference type="PROSITE" id="PS50157"/>
    </source>
</evidence>
<dbReference type="EMBL" id="OU015566">
    <property type="protein sequence ID" value="CAG5108371.1"/>
    <property type="molecule type" value="Genomic_DNA"/>
</dbReference>
<feature type="region of interest" description="Disordered" evidence="2">
    <location>
        <begin position="91"/>
        <end position="114"/>
    </location>
</feature>
<evidence type="ECO:0000256" key="1">
    <source>
        <dbReference type="PROSITE-ProRule" id="PRU00042"/>
    </source>
</evidence>
<protein>
    <submittedName>
        <fullName evidence="4">Oidioi.mRNA.OKI2018_I69.chr1.g3763.t1.cds</fullName>
    </submittedName>
</protein>
<dbReference type="Gene3D" id="3.30.160.60">
    <property type="entry name" value="Classic Zinc Finger"/>
    <property type="match status" value="1"/>
</dbReference>
<feature type="domain" description="C2H2-type" evidence="3">
    <location>
        <begin position="244"/>
        <end position="272"/>
    </location>
</feature>
<evidence type="ECO:0000313" key="5">
    <source>
        <dbReference type="Proteomes" id="UP001158576"/>
    </source>
</evidence>
<keyword evidence="1" id="KW-0862">Zinc</keyword>
<keyword evidence="1" id="KW-0863">Zinc-finger</keyword>
<proteinExistence type="predicted"/>
<keyword evidence="1" id="KW-0479">Metal-binding</keyword>
<sequence length="276" mass="31169">MSSSDNNSNTNNLQQSNIQQVQMNLLRQLAIINAAVASNNPSVTENTPPAPQNPPQQSVIQRLLVMECLQRQAQAQHLLEALASLNAQNSRAGEGRGASEASESESQSIASSDISALPSPSILSLEDSAHSSASIESSIQGHNYRLALTDRTLLRAQLPLRDDQRRLENLIQRAIGPECLRFTFEQAKLLVDAGLVRPHGSKDTADNLRYKCVFCNVLQVPIRSFRRTEQLQRHYHNHLDIRLYKCSVCDKRFKRTDHLRRHFKTQHPNQYKIIYE</sequence>
<dbReference type="InterPro" id="IPR036236">
    <property type="entry name" value="Znf_C2H2_sf"/>
</dbReference>
<evidence type="ECO:0000256" key="2">
    <source>
        <dbReference type="SAM" id="MobiDB-lite"/>
    </source>
</evidence>
<organism evidence="4 5">
    <name type="scientific">Oikopleura dioica</name>
    <name type="common">Tunicate</name>
    <dbReference type="NCBI Taxonomy" id="34765"/>
    <lineage>
        <taxon>Eukaryota</taxon>
        <taxon>Metazoa</taxon>
        <taxon>Chordata</taxon>
        <taxon>Tunicata</taxon>
        <taxon>Appendicularia</taxon>
        <taxon>Copelata</taxon>
        <taxon>Oikopleuridae</taxon>
        <taxon>Oikopleura</taxon>
    </lineage>
</organism>
<accession>A0ABN7SVQ7</accession>
<feature type="compositionally biased region" description="Low complexity" evidence="2">
    <location>
        <begin position="98"/>
        <end position="114"/>
    </location>
</feature>
<dbReference type="SUPFAM" id="SSF57667">
    <property type="entry name" value="beta-beta-alpha zinc fingers"/>
    <property type="match status" value="1"/>
</dbReference>
<dbReference type="PROSITE" id="PS50157">
    <property type="entry name" value="ZINC_FINGER_C2H2_2"/>
    <property type="match status" value="1"/>
</dbReference>
<keyword evidence="5" id="KW-1185">Reference proteome</keyword>
<dbReference type="SMART" id="SM00355">
    <property type="entry name" value="ZnF_C2H2"/>
    <property type="match status" value="2"/>
</dbReference>
<reference evidence="4 5" key="1">
    <citation type="submission" date="2021-04" db="EMBL/GenBank/DDBJ databases">
        <authorList>
            <person name="Bliznina A."/>
        </authorList>
    </citation>
    <scope>NUCLEOTIDE SEQUENCE [LARGE SCALE GENOMIC DNA]</scope>
</reference>
<dbReference type="PROSITE" id="PS00028">
    <property type="entry name" value="ZINC_FINGER_C2H2_1"/>
    <property type="match status" value="1"/>
</dbReference>
<name>A0ABN7SVQ7_OIKDI</name>
<dbReference type="Pfam" id="PF00096">
    <property type="entry name" value="zf-C2H2"/>
    <property type="match status" value="1"/>
</dbReference>
<dbReference type="Proteomes" id="UP001158576">
    <property type="component" value="Chromosome 1"/>
</dbReference>